<organism evidence="1 2">
    <name type="scientific">Strongyloides papillosus</name>
    <name type="common">Intestinal threadworm</name>
    <dbReference type="NCBI Taxonomy" id="174720"/>
    <lineage>
        <taxon>Eukaryota</taxon>
        <taxon>Metazoa</taxon>
        <taxon>Ecdysozoa</taxon>
        <taxon>Nematoda</taxon>
        <taxon>Chromadorea</taxon>
        <taxon>Rhabditida</taxon>
        <taxon>Tylenchina</taxon>
        <taxon>Panagrolaimomorpha</taxon>
        <taxon>Strongyloidoidea</taxon>
        <taxon>Strongyloididae</taxon>
        <taxon>Strongyloides</taxon>
    </lineage>
</organism>
<keyword evidence="1" id="KW-1185">Reference proteome</keyword>
<dbReference type="Proteomes" id="UP000046392">
    <property type="component" value="Unplaced"/>
</dbReference>
<accession>A0A0N5B4I9</accession>
<protein>
    <submittedName>
        <fullName evidence="2">M20_dimer domain-containing protein</fullName>
    </submittedName>
</protein>
<proteinExistence type="predicted"/>
<reference evidence="2" key="1">
    <citation type="submission" date="2017-02" db="UniProtKB">
        <authorList>
            <consortium name="WormBaseParasite"/>
        </authorList>
    </citation>
    <scope>IDENTIFICATION</scope>
</reference>
<dbReference type="AlphaFoldDB" id="A0A0N5B4I9"/>
<evidence type="ECO:0000313" key="2">
    <source>
        <dbReference type="WBParaSite" id="SPAL_0000099000.1"/>
    </source>
</evidence>
<dbReference type="WBParaSite" id="SPAL_0000099000.1">
    <property type="protein sequence ID" value="SPAL_0000099000.1"/>
    <property type="gene ID" value="SPAL_0000099000"/>
</dbReference>
<name>A0A0N5B4I9_STREA</name>
<sequence>MIIGSDTLMAGGANINYATREITMLGRLVSAEDHSKNQITGIVNRVSTVRSVDAPYVLELKEEMEKLYPDVISDSKTDLGCCKLSAPKLQVLKQFPKAYRYKHSVKDKEVIKKTID</sequence>
<evidence type="ECO:0000313" key="1">
    <source>
        <dbReference type="Proteomes" id="UP000046392"/>
    </source>
</evidence>